<dbReference type="Proteomes" id="UP000768180">
    <property type="component" value="Unassembled WGS sequence"/>
</dbReference>
<dbReference type="InterPro" id="IPR002575">
    <property type="entry name" value="Aminoglycoside_PTrfase"/>
</dbReference>
<dbReference type="PANTHER" id="PTHR21064:SF5">
    <property type="entry name" value="SLR1880 PROTEIN"/>
    <property type="match status" value="1"/>
</dbReference>
<dbReference type="GO" id="GO:0016740">
    <property type="term" value="F:transferase activity"/>
    <property type="evidence" value="ECO:0007669"/>
    <property type="project" value="UniProtKB-KW"/>
</dbReference>
<dbReference type="EMBL" id="CYYV01000005">
    <property type="protein sequence ID" value="CUO09909.1"/>
    <property type="molecule type" value="Genomic_DNA"/>
</dbReference>
<reference evidence="3" key="3">
    <citation type="submission" date="2020-02" db="EMBL/GenBank/DDBJ databases">
        <authorList>
            <person name="Littmann E."/>
            <person name="Sorbara M."/>
        </authorList>
    </citation>
    <scope>NUCLEOTIDE SEQUENCE</scope>
    <source>
        <strain evidence="3">MSK.14.54</strain>
    </source>
</reference>
<dbReference type="Proteomes" id="UP000095706">
    <property type="component" value="Unassembled WGS sequence"/>
</dbReference>
<dbReference type="AlphaFoldDB" id="A0A174U739"/>
<sequence length="373" mass="41866">MMITYTQEELSSIVHAFAFPGTITDWTPHGNGHINDTFLVRSTENGVLRKSILQRMNRTVFHNPTELMQNIAQVTSFLRKKITAAGGDPFRETLNLIPTTDDAWFFVDERGEFWRAFLFISDASCYDAVTDPKLFYETGNAFGRFQQMLSDFPSASLFETIPDFHNTPLRYQALLQAAQADPKGRLKNVSDEMAFFLDHADDYGVAERMKASGELPLRVTHNDTKLNNIMIDDKTGEGICVIDLDTIMPGLSIFDFGDSIRFGANTAAEDEQDVSKVSLSLPLFESYTKGFLAGCAGSLTRAEVEMLPMGAKLMTLECGIRFLADYLMGDTYFKTAYPEHNLVRARTQIALVADMEEKWGEMENIVARASFSH</sequence>
<dbReference type="STRING" id="1150298.ERS852406_01278"/>
<keyword evidence="5" id="KW-1185">Reference proteome</keyword>
<accession>A0A174U739</accession>
<dbReference type="Pfam" id="PF01636">
    <property type="entry name" value="APH"/>
    <property type="match status" value="1"/>
</dbReference>
<gene>
    <name evidence="2" type="ORF">ERS852406_01278</name>
    <name evidence="3" type="ORF">G5B05_11970</name>
</gene>
<evidence type="ECO:0000313" key="5">
    <source>
        <dbReference type="Proteomes" id="UP000768180"/>
    </source>
</evidence>
<name>A0A174U739_9FIRM</name>
<evidence type="ECO:0000259" key="1">
    <source>
        <dbReference type="Pfam" id="PF01636"/>
    </source>
</evidence>
<dbReference type="InterPro" id="IPR050249">
    <property type="entry name" value="Pseudomonas-type_ThrB"/>
</dbReference>
<dbReference type="PANTHER" id="PTHR21064">
    <property type="entry name" value="AMINOGLYCOSIDE PHOSPHOTRANSFERASE DOMAIN-CONTAINING PROTEIN-RELATED"/>
    <property type="match status" value="1"/>
</dbReference>
<dbReference type="InterPro" id="IPR011009">
    <property type="entry name" value="Kinase-like_dom_sf"/>
</dbReference>
<dbReference type="SUPFAM" id="SSF56112">
    <property type="entry name" value="Protein kinase-like (PK-like)"/>
    <property type="match status" value="1"/>
</dbReference>
<proteinExistence type="predicted"/>
<evidence type="ECO:0000313" key="3">
    <source>
        <dbReference type="EMBL" id="NSE17107.1"/>
    </source>
</evidence>
<dbReference type="Gene3D" id="3.90.1200.10">
    <property type="match status" value="1"/>
</dbReference>
<reference evidence="2 4" key="1">
    <citation type="submission" date="2015-09" db="EMBL/GenBank/DDBJ databases">
        <authorList>
            <consortium name="Pathogen Informatics"/>
        </authorList>
    </citation>
    <scope>NUCLEOTIDE SEQUENCE [LARGE SCALE GENOMIC DNA]</scope>
    <source>
        <strain evidence="2 4">2789STDY5608849</strain>
    </source>
</reference>
<organism evidence="2 4">
    <name type="scientific">Fusicatenibacter saccharivorans</name>
    <dbReference type="NCBI Taxonomy" id="1150298"/>
    <lineage>
        <taxon>Bacteria</taxon>
        <taxon>Bacillati</taxon>
        <taxon>Bacillota</taxon>
        <taxon>Clostridia</taxon>
        <taxon>Lachnospirales</taxon>
        <taxon>Lachnospiraceae</taxon>
        <taxon>Fusicatenibacter</taxon>
    </lineage>
</organism>
<feature type="domain" description="Aminoglycoside phosphotransferase" evidence="1">
    <location>
        <begin position="25"/>
        <end position="263"/>
    </location>
</feature>
<keyword evidence="2" id="KW-0808">Transferase</keyword>
<evidence type="ECO:0000313" key="4">
    <source>
        <dbReference type="Proteomes" id="UP000095706"/>
    </source>
</evidence>
<evidence type="ECO:0000313" key="2">
    <source>
        <dbReference type="EMBL" id="CUO09909.1"/>
    </source>
</evidence>
<reference evidence="3 5" key="2">
    <citation type="journal article" date="2020" name="Cell Host Microbe">
        <title>Functional and Genomic Variation between Human-Derived Isolates of Lachnospiraceae Reveals Inter- and Intra-Species Diversity.</title>
        <authorList>
            <person name="Sorbara M.T."/>
            <person name="Littmann E.R."/>
            <person name="Fontana E."/>
            <person name="Moody T.U."/>
            <person name="Kohout C.E."/>
            <person name="Gjonbalaj M."/>
            <person name="Eaton V."/>
            <person name="Seok R."/>
            <person name="Leiner I.M."/>
            <person name="Pamer E.G."/>
        </authorList>
    </citation>
    <scope>NUCLEOTIDE SEQUENCE [LARGE SCALE GENOMIC DNA]</scope>
    <source>
        <strain evidence="3 5">MSK.14.54</strain>
    </source>
</reference>
<protein>
    <submittedName>
        <fullName evidence="3">Aminoglycoside phosphotransferase family protein</fullName>
    </submittedName>
    <submittedName>
        <fullName evidence="2">Phosphotransferase enzyme family</fullName>
    </submittedName>
</protein>
<dbReference type="EMBL" id="JAAITQ010000023">
    <property type="protein sequence ID" value="NSE17107.1"/>
    <property type="molecule type" value="Genomic_DNA"/>
</dbReference>
<dbReference type="RefSeq" id="WP_022463090.1">
    <property type="nucleotide sequence ID" value="NZ_CAXSRP010000003.1"/>
</dbReference>